<evidence type="ECO:0000256" key="1">
    <source>
        <dbReference type="SAM" id="MobiDB-lite"/>
    </source>
</evidence>
<evidence type="ECO:0000313" key="2">
    <source>
        <dbReference type="EMBL" id="OHS97569.1"/>
    </source>
</evidence>
<accession>A0A1J4JFY8</accession>
<dbReference type="AlphaFoldDB" id="A0A1J4JFY8"/>
<dbReference type="GeneID" id="94845376"/>
<dbReference type="RefSeq" id="XP_068350706.1">
    <property type="nucleotide sequence ID" value="XM_068510672.1"/>
</dbReference>
<protein>
    <submittedName>
        <fullName evidence="2">Uncharacterized protein</fullName>
    </submittedName>
</protein>
<dbReference type="Proteomes" id="UP000179807">
    <property type="component" value="Unassembled WGS sequence"/>
</dbReference>
<evidence type="ECO:0000313" key="3">
    <source>
        <dbReference type="Proteomes" id="UP000179807"/>
    </source>
</evidence>
<organism evidence="2 3">
    <name type="scientific">Tritrichomonas foetus</name>
    <dbReference type="NCBI Taxonomy" id="1144522"/>
    <lineage>
        <taxon>Eukaryota</taxon>
        <taxon>Metamonada</taxon>
        <taxon>Parabasalia</taxon>
        <taxon>Tritrichomonadida</taxon>
        <taxon>Tritrichomonadidae</taxon>
        <taxon>Tritrichomonas</taxon>
    </lineage>
</organism>
<name>A0A1J4JFY8_9EUKA</name>
<proteinExistence type="predicted"/>
<comment type="caution">
    <text evidence="2">The sequence shown here is derived from an EMBL/GenBank/DDBJ whole genome shotgun (WGS) entry which is preliminary data.</text>
</comment>
<dbReference type="EMBL" id="MLAK01001107">
    <property type="protein sequence ID" value="OHS97569.1"/>
    <property type="molecule type" value="Genomic_DNA"/>
</dbReference>
<reference evidence="2" key="1">
    <citation type="submission" date="2016-10" db="EMBL/GenBank/DDBJ databases">
        <authorList>
            <person name="Benchimol M."/>
            <person name="Almeida L.G."/>
            <person name="Vasconcelos A.T."/>
            <person name="Perreira-Neves A."/>
            <person name="Rosa I.A."/>
            <person name="Tasca T."/>
            <person name="Bogo M.R."/>
            <person name="de Souza W."/>
        </authorList>
    </citation>
    <scope>NUCLEOTIDE SEQUENCE [LARGE SCALE GENOMIC DNA]</scope>
    <source>
        <strain evidence="2">K</strain>
    </source>
</reference>
<feature type="compositionally biased region" description="Basic and acidic residues" evidence="1">
    <location>
        <begin position="193"/>
        <end position="210"/>
    </location>
</feature>
<feature type="region of interest" description="Disordered" evidence="1">
    <location>
        <begin position="184"/>
        <end position="239"/>
    </location>
</feature>
<dbReference type="VEuPathDB" id="TrichDB:TRFO_36172"/>
<keyword evidence="3" id="KW-1185">Reference proteome</keyword>
<gene>
    <name evidence="2" type="ORF">TRFO_36172</name>
</gene>
<sequence length="313" mass="36088">MKVPTANFLEFNEVNYPMTAEEERLLSQNIKPCYLPQVKAWVYCQRPKHKNKLFSLLKGLEPKNSKARPITSFSPHHEVVIESSSCRIDLTSFLGIQSPTRRLNVNRFASNGIIGDKIFGDCKAVGTPRRNEGQSASLAQFILKKIIKPERLNGIIDKSEGYLSFLEELNNYIEKKANNFPIDTLRSHPTLNPDKERRINNRRNREDHLTRNGAPPHPHEVRAKPKPRPHPYKTPTSAYTDFFSTDPRYTNLGLSMAFPPFEQSQPFCIFPEASQQKTRQTMPKFDPKFIQQAKEDSITNRNYKKIFNSKTIL</sequence>